<dbReference type="RefSeq" id="WP_119666478.1">
    <property type="nucleotide sequence ID" value="NZ_QXED01000001.1"/>
</dbReference>
<dbReference type="EMBL" id="QXED01000001">
    <property type="protein sequence ID" value="RIV27636.1"/>
    <property type="molecule type" value="Genomic_DNA"/>
</dbReference>
<dbReference type="Proteomes" id="UP000283523">
    <property type="component" value="Unassembled WGS sequence"/>
</dbReference>
<name>A0A418MJT4_9BACT</name>
<gene>
    <name evidence="1" type="ORF">DYU11_04845</name>
</gene>
<reference evidence="1 2" key="1">
    <citation type="submission" date="2018-08" db="EMBL/GenBank/DDBJ databases">
        <title>Fibrisoma montanum sp. nov., isolated from Danxia mountain soil.</title>
        <authorList>
            <person name="Huang Y."/>
        </authorList>
    </citation>
    <scope>NUCLEOTIDE SEQUENCE [LARGE SCALE GENOMIC DNA]</scope>
    <source>
        <strain evidence="1 2">HYT19</strain>
    </source>
</reference>
<evidence type="ECO:0000313" key="2">
    <source>
        <dbReference type="Proteomes" id="UP000283523"/>
    </source>
</evidence>
<protein>
    <submittedName>
        <fullName evidence="1">TIGR03643 family protein</fullName>
    </submittedName>
</protein>
<dbReference type="AlphaFoldDB" id="A0A418MJT4"/>
<keyword evidence="2" id="KW-1185">Reference proteome</keyword>
<comment type="caution">
    <text evidence="1">The sequence shown here is derived from an EMBL/GenBank/DDBJ whole genome shotgun (WGS) entry which is preliminary data.</text>
</comment>
<dbReference type="InterPro" id="IPR019882">
    <property type="entry name" value="CHP03643"/>
</dbReference>
<dbReference type="Pfam" id="PF10985">
    <property type="entry name" value="DUF2805"/>
    <property type="match status" value="1"/>
</dbReference>
<organism evidence="1 2">
    <name type="scientific">Fibrisoma montanum</name>
    <dbReference type="NCBI Taxonomy" id="2305895"/>
    <lineage>
        <taxon>Bacteria</taxon>
        <taxon>Pseudomonadati</taxon>
        <taxon>Bacteroidota</taxon>
        <taxon>Cytophagia</taxon>
        <taxon>Cytophagales</taxon>
        <taxon>Spirosomataceae</taxon>
        <taxon>Fibrisoma</taxon>
    </lineage>
</organism>
<accession>A0A418MJT4</accession>
<sequence>MKSTRNELSPADIDRIIEMAWEDRTPFDAIEAQFGLAEAEVITIMRQELKPASWRLWRARVQGRSAKHRALSAVDDHRFKSSRQRNISLNKVTKR</sequence>
<dbReference type="NCBIfam" id="TIGR03643">
    <property type="entry name" value="TIGR03643 family protein"/>
    <property type="match status" value="1"/>
</dbReference>
<dbReference type="OrthoDB" id="289296at2"/>
<proteinExistence type="predicted"/>
<evidence type="ECO:0000313" key="1">
    <source>
        <dbReference type="EMBL" id="RIV27636.1"/>
    </source>
</evidence>